<dbReference type="InterPro" id="IPR022002">
    <property type="entry name" value="ChsH2_Znr"/>
</dbReference>
<protein>
    <submittedName>
        <fullName evidence="3">OB-fold domain-containing protein</fullName>
    </submittedName>
</protein>
<evidence type="ECO:0000259" key="2">
    <source>
        <dbReference type="Pfam" id="PF12172"/>
    </source>
</evidence>
<dbReference type="Pfam" id="PF12172">
    <property type="entry name" value="zf-ChsH2"/>
    <property type="match status" value="1"/>
</dbReference>
<evidence type="ECO:0000259" key="1">
    <source>
        <dbReference type="Pfam" id="PF01796"/>
    </source>
</evidence>
<feature type="domain" description="ChsH2 rubredoxin-like zinc ribbon" evidence="2">
    <location>
        <begin position="23"/>
        <end position="54"/>
    </location>
</feature>
<dbReference type="SUPFAM" id="SSF50249">
    <property type="entry name" value="Nucleic acid-binding proteins"/>
    <property type="match status" value="1"/>
</dbReference>
<dbReference type="InterPro" id="IPR002878">
    <property type="entry name" value="ChsH2_C"/>
</dbReference>
<dbReference type="PANTHER" id="PTHR34075:SF5">
    <property type="entry name" value="BLR3430 PROTEIN"/>
    <property type="match status" value="1"/>
</dbReference>
<dbReference type="InterPro" id="IPR012340">
    <property type="entry name" value="NA-bd_OB-fold"/>
</dbReference>
<gene>
    <name evidence="3" type="ORF">GCM10009726_07860</name>
</gene>
<proteinExistence type="predicted"/>
<keyword evidence="4" id="KW-1185">Reference proteome</keyword>
<dbReference type="PANTHER" id="PTHR34075">
    <property type="entry name" value="BLR3430 PROTEIN"/>
    <property type="match status" value="1"/>
</dbReference>
<sequence length="139" mass="15128">MSNPTEYAQPPAPQVDPDSAAYWQGLAEREVRLPGCAACGKVRFPPLDSCPYCGQPGGEEKVLSGVGTVYSFIVLHRTFHPAFEADLPFAIAVVDLEDGPRIAARIEGPPEAVSIGMRVAATYFDRESWTELRFTAQDN</sequence>
<organism evidence="3 4">
    <name type="scientific">Nocardioides furvisabuli</name>
    <dbReference type="NCBI Taxonomy" id="375542"/>
    <lineage>
        <taxon>Bacteria</taxon>
        <taxon>Bacillati</taxon>
        <taxon>Actinomycetota</taxon>
        <taxon>Actinomycetes</taxon>
        <taxon>Propionibacteriales</taxon>
        <taxon>Nocardioidaceae</taxon>
        <taxon>Nocardioides</taxon>
    </lineage>
</organism>
<name>A0ABN2WWF7_9ACTN</name>
<dbReference type="Gene3D" id="6.10.30.10">
    <property type="match status" value="1"/>
</dbReference>
<reference evidence="3 4" key="1">
    <citation type="journal article" date="2019" name="Int. J. Syst. Evol. Microbiol.">
        <title>The Global Catalogue of Microorganisms (GCM) 10K type strain sequencing project: providing services to taxonomists for standard genome sequencing and annotation.</title>
        <authorList>
            <consortium name="The Broad Institute Genomics Platform"/>
            <consortium name="The Broad Institute Genome Sequencing Center for Infectious Disease"/>
            <person name="Wu L."/>
            <person name="Ma J."/>
        </authorList>
    </citation>
    <scope>NUCLEOTIDE SEQUENCE [LARGE SCALE GENOMIC DNA]</scope>
    <source>
        <strain evidence="3 4">JCM 13813</strain>
    </source>
</reference>
<dbReference type="RefSeq" id="WP_231252397.1">
    <property type="nucleotide sequence ID" value="NZ_BAAAMQ010000007.1"/>
</dbReference>
<feature type="domain" description="ChsH2 C-terminal OB-fold" evidence="1">
    <location>
        <begin position="62"/>
        <end position="122"/>
    </location>
</feature>
<dbReference type="InterPro" id="IPR052513">
    <property type="entry name" value="Thioester_dehydratase-like"/>
</dbReference>
<dbReference type="Pfam" id="PF01796">
    <property type="entry name" value="OB_ChsH2_C"/>
    <property type="match status" value="1"/>
</dbReference>
<dbReference type="EMBL" id="BAAAMQ010000007">
    <property type="protein sequence ID" value="GAA2098737.1"/>
    <property type="molecule type" value="Genomic_DNA"/>
</dbReference>
<comment type="caution">
    <text evidence="3">The sequence shown here is derived from an EMBL/GenBank/DDBJ whole genome shotgun (WGS) entry which is preliminary data.</text>
</comment>
<evidence type="ECO:0000313" key="3">
    <source>
        <dbReference type="EMBL" id="GAA2098737.1"/>
    </source>
</evidence>
<dbReference type="Proteomes" id="UP001501161">
    <property type="component" value="Unassembled WGS sequence"/>
</dbReference>
<evidence type="ECO:0000313" key="4">
    <source>
        <dbReference type="Proteomes" id="UP001501161"/>
    </source>
</evidence>
<accession>A0ABN2WWF7</accession>